<feature type="coiled-coil region" evidence="1">
    <location>
        <begin position="494"/>
        <end position="528"/>
    </location>
</feature>
<feature type="compositionally biased region" description="Low complexity" evidence="2">
    <location>
        <begin position="445"/>
        <end position="456"/>
    </location>
</feature>
<sequence length="567" mass="64713">MRPLLRRRSGCYIYRSSPQSLPRIMFSFASITICSSSSYTMSSPPTNRRIHIIEEIISTEQTFVSTLETLIELFLRPIEAQNILPGDEKVSLFGDVVEVYKVASSMLRSMRRVPASELNVGSVIDESMERLKTYASFCAITVDLQSRVSSLQKRFPSFSSFLEDRKQLSQCKNAELQDFLICPMQRLTRYPLLLRKLIEVTPTQHDDYYHLQRAMDGVQFICTMANSILARTSHSNNMNRVHSLFEKKDAETIDLLSNPTRCFILEGDCMVYKKGKQVNVRLFLFDDILVMGKRKDVNYRLYKKITLLYVKSHSSGNSSQMRKEIVSRTGSVPTTDNPKHIISDGPIFVKGSPSFQITTEQEHSLELLTTRFTIEKLYFTTKEEKNRWHNVLRRATEIHSPKEVRKRGNSRERKVNNLPTQNAMRPLRPIKKPESESETAKCESDSPASSHSNDSPILSRGKDRIDAERQQRLNGLEAQLKTSRASERALKTSGEMLQSRVDGLEKLVEALKTQISTMEEELEMLRSTIGGSSPATASAESLSRVIDMNEEAVYYILLFRDMKGGEL</sequence>
<proteinExistence type="predicted"/>
<keyword evidence="1" id="KW-0175">Coiled coil</keyword>
<dbReference type="InterPro" id="IPR035899">
    <property type="entry name" value="DBL_dom_sf"/>
</dbReference>
<dbReference type="InParanoid" id="A0A2P6NAW0"/>
<dbReference type="STRING" id="1890364.A0A2P6NAW0"/>
<feature type="region of interest" description="Disordered" evidence="2">
    <location>
        <begin position="399"/>
        <end position="463"/>
    </location>
</feature>
<dbReference type="SUPFAM" id="SSF50729">
    <property type="entry name" value="PH domain-like"/>
    <property type="match status" value="1"/>
</dbReference>
<keyword evidence="5" id="KW-1185">Reference proteome</keyword>
<evidence type="ECO:0000259" key="3">
    <source>
        <dbReference type="PROSITE" id="PS50010"/>
    </source>
</evidence>
<evidence type="ECO:0000256" key="1">
    <source>
        <dbReference type="SAM" id="Coils"/>
    </source>
</evidence>
<evidence type="ECO:0000256" key="2">
    <source>
        <dbReference type="SAM" id="MobiDB-lite"/>
    </source>
</evidence>
<organism evidence="4 5">
    <name type="scientific">Planoprotostelium fungivorum</name>
    <dbReference type="NCBI Taxonomy" id="1890364"/>
    <lineage>
        <taxon>Eukaryota</taxon>
        <taxon>Amoebozoa</taxon>
        <taxon>Evosea</taxon>
        <taxon>Variosea</taxon>
        <taxon>Cavosteliida</taxon>
        <taxon>Cavosteliaceae</taxon>
        <taxon>Planoprotostelium</taxon>
    </lineage>
</organism>
<name>A0A2P6NAW0_9EUKA</name>
<gene>
    <name evidence="4" type="ORF">PROFUN_11202</name>
</gene>
<dbReference type="PANTHER" id="PTHR12673:SF159">
    <property type="entry name" value="LD03170P"/>
    <property type="match status" value="1"/>
</dbReference>
<dbReference type="EMBL" id="MDYQ01000130">
    <property type="protein sequence ID" value="PRP81088.1"/>
    <property type="molecule type" value="Genomic_DNA"/>
</dbReference>
<dbReference type="PANTHER" id="PTHR12673">
    <property type="entry name" value="FACIOGENITAL DYSPLASIA PROTEIN"/>
    <property type="match status" value="1"/>
</dbReference>
<dbReference type="CDD" id="cd00160">
    <property type="entry name" value="RhoGEF"/>
    <property type="match status" value="1"/>
</dbReference>
<dbReference type="Proteomes" id="UP000241769">
    <property type="component" value="Unassembled WGS sequence"/>
</dbReference>
<dbReference type="Pfam" id="PF00621">
    <property type="entry name" value="RhoGEF"/>
    <property type="match status" value="1"/>
</dbReference>
<dbReference type="Gene3D" id="2.30.29.30">
    <property type="entry name" value="Pleckstrin-homology domain (PH domain)/Phosphotyrosine-binding domain (PTB)"/>
    <property type="match status" value="1"/>
</dbReference>
<accession>A0A2P6NAW0</accession>
<evidence type="ECO:0000313" key="5">
    <source>
        <dbReference type="Proteomes" id="UP000241769"/>
    </source>
</evidence>
<dbReference type="GO" id="GO:0005085">
    <property type="term" value="F:guanyl-nucleotide exchange factor activity"/>
    <property type="evidence" value="ECO:0007669"/>
    <property type="project" value="InterPro"/>
</dbReference>
<comment type="caution">
    <text evidence="4">The sequence shown here is derived from an EMBL/GenBank/DDBJ whole genome shotgun (WGS) entry which is preliminary data.</text>
</comment>
<protein>
    <recommendedName>
        <fullName evidence="3">DH domain-containing protein</fullName>
    </recommendedName>
</protein>
<reference evidence="4 5" key="1">
    <citation type="journal article" date="2018" name="Genome Biol. Evol.">
        <title>Multiple Roots of Fruiting Body Formation in Amoebozoa.</title>
        <authorList>
            <person name="Hillmann F."/>
            <person name="Forbes G."/>
            <person name="Novohradska S."/>
            <person name="Ferling I."/>
            <person name="Riege K."/>
            <person name="Groth M."/>
            <person name="Westermann M."/>
            <person name="Marz M."/>
            <person name="Spaller T."/>
            <person name="Winckler T."/>
            <person name="Schaap P."/>
            <person name="Glockner G."/>
        </authorList>
    </citation>
    <scope>NUCLEOTIDE SEQUENCE [LARGE SCALE GENOMIC DNA]</scope>
    <source>
        <strain evidence="4 5">Jena</strain>
    </source>
</reference>
<dbReference type="InterPro" id="IPR051092">
    <property type="entry name" value="FYVE_RhoGEF_PH"/>
</dbReference>
<dbReference type="InterPro" id="IPR011993">
    <property type="entry name" value="PH-like_dom_sf"/>
</dbReference>
<dbReference type="InterPro" id="IPR000219">
    <property type="entry name" value="DH_dom"/>
</dbReference>
<dbReference type="PROSITE" id="PS50010">
    <property type="entry name" value="DH_2"/>
    <property type="match status" value="1"/>
</dbReference>
<dbReference type="Gene3D" id="1.20.900.10">
    <property type="entry name" value="Dbl homology (DH) domain"/>
    <property type="match status" value="1"/>
</dbReference>
<dbReference type="GO" id="GO:0005737">
    <property type="term" value="C:cytoplasm"/>
    <property type="evidence" value="ECO:0007669"/>
    <property type="project" value="TreeGrafter"/>
</dbReference>
<feature type="domain" description="DH" evidence="3">
    <location>
        <begin position="48"/>
        <end position="228"/>
    </location>
</feature>
<dbReference type="OrthoDB" id="26917at2759"/>
<feature type="compositionally biased region" description="Basic and acidic residues" evidence="2">
    <location>
        <begin position="431"/>
        <end position="444"/>
    </location>
</feature>
<dbReference type="AlphaFoldDB" id="A0A2P6NAW0"/>
<dbReference type="SMART" id="SM00325">
    <property type="entry name" value="RhoGEF"/>
    <property type="match status" value="1"/>
</dbReference>
<dbReference type="SUPFAM" id="SSF48065">
    <property type="entry name" value="DBL homology domain (DH-domain)"/>
    <property type="match status" value="1"/>
</dbReference>
<evidence type="ECO:0000313" key="4">
    <source>
        <dbReference type="EMBL" id="PRP81088.1"/>
    </source>
</evidence>